<dbReference type="InterPro" id="IPR030678">
    <property type="entry name" value="Peptide/Ni-bd"/>
</dbReference>
<accession>A0A1H9FLJ8</accession>
<keyword evidence="2" id="KW-0813">Transport</keyword>
<protein>
    <submittedName>
        <fullName evidence="7">Peptide/nickel transport system substrate-binding protein</fullName>
    </submittedName>
</protein>
<dbReference type="PANTHER" id="PTHR30290">
    <property type="entry name" value="PERIPLASMIC BINDING COMPONENT OF ABC TRANSPORTER"/>
    <property type="match status" value="1"/>
</dbReference>
<keyword evidence="3 5" id="KW-0732">Signal</keyword>
<dbReference type="Gene3D" id="3.40.190.10">
    <property type="entry name" value="Periplasmic binding protein-like II"/>
    <property type="match status" value="1"/>
</dbReference>
<feature type="chain" id="PRO_5039234054" evidence="5">
    <location>
        <begin position="19"/>
        <end position="517"/>
    </location>
</feature>
<dbReference type="RefSeq" id="WP_369678855.1">
    <property type="nucleotide sequence ID" value="NZ_FOES01000012.1"/>
</dbReference>
<dbReference type="GO" id="GO:0042597">
    <property type="term" value="C:periplasmic space"/>
    <property type="evidence" value="ECO:0007669"/>
    <property type="project" value="UniProtKB-ARBA"/>
</dbReference>
<feature type="region of interest" description="Disordered" evidence="4">
    <location>
        <begin position="321"/>
        <end position="340"/>
    </location>
</feature>
<dbReference type="InterPro" id="IPR039424">
    <property type="entry name" value="SBP_5"/>
</dbReference>
<dbReference type="Gene3D" id="3.10.105.10">
    <property type="entry name" value="Dipeptide-binding Protein, Domain 3"/>
    <property type="match status" value="1"/>
</dbReference>
<dbReference type="PANTHER" id="PTHR30290:SF9">
    <property type="entry name" value="OLIGOPEPTIDE-BINDING PROTEIN APPA"/>
    <property type="match status" value="1"/>
</dbReference>
<dbReference type="PIRSF" id="PIRSF002741">
    <property type="entry name" value="MppA"/>
    <property type="match status" value="1"/>
</dbReference>
<dbReference type="GO" id="GO:0015833">
    <property type="term" value="P:peptide transport"/>
    <property type="evidence" value="ECO:0007669"/>
    <property type="project" value="TreeGrafter"/>
</dbReference>
<dbReference type="GO" id="GO:1904680">
    <property type="term" value="F:peptide transmembrane transporter activity"/>
    <property type="evidence" value="ECO:0007669"/>
    <property type="project" value="TreeGrafter"/>
</dbReference>
<dbReference type="CDD" id="cd08498">
    <property type="entry name" value="PBP2_NikA_DppA_OppA_like_2"/>
    <property type="match status" value="1"/>
</dbReference>
<sequence>MKLKLSIFALMMMFFLVACNPDSSEVDTGDEESSGETAEDDELVIANGSDMVTFDIHDHNNTSTEAIHVNLFNYLVKADGNGGFVGDLAEEWENIDERTWKFQLREGVTFHNGEEFTADDVKFTLERVANDDTLLEHGNYNQIAEVNVINDYELEIITENPEPALLNRLSRLGSGMLPSDYIDEEGWDTFLEEPVGTGPYQFTEWVKDDRVVLEPYEDYFGEAPKWNKVTFRSIPEDSTRVSELLTGGVDIAANIPPEDWERIEGDDAVKLADSPSQRVMMLVLRTAENEVTGDPKVREAIDLAIDNEAIVENLYNGAATPTRTRVTPGNNGANEDLYGQSNYDPERAIELLEEAGYGDGLEISFDAPSGRYLKDRETAELIQAMLSEVGITVDLQFNEWSTFTDKYSSRSFGEMFMIAYGNSMFDAALALDRLTQAQNEGETDYINDEVEQLLTEAESNMNQEERVKQYQKAQELIAEDRPHIYLFQMDSVYGLQENVDFEPRLDEMFYVDDLSKN</sequence>
<evidence type="ECO:0000256" key="3">
    <source>
        <dbReference type="ARBA" id="ARBA00022729"/>
    </source>
</evidence>
<reference evidence="7 8" key="1">
    <citation type="submission" date="2016-10" db="EMBL/GenBank/DDBJ databases">
        <authorList>
            <person name="de Groot N.N."/>
        </authorList>
    </citation>
    <scope>NUCLEOTIDE SEQUENCE [LARGE SCALE GENOMIC DNA]</scope>
    <source>
        <strain evidence="7 8">DSM 21633</strain>
    </source>
</reference>
<evidence type="ECO:0000256" key="1">
    <source>
        <dbReference type="ARBA" id="ARBA00005695"/>
    </source>
</evidence>
<feature type="domain" description="Solute-binding protein family 5" evidence="6">
    <location>
        <begin position="84"/>
        <end position="439"/>
    </location>
</feature>
<dbReference type="SUPFAM" id="SSF53850">
    <property type="entry name" value="Periplasmic binding protein-like II"/>
    <property type="match status" value="1"/>
</dbReference>
<evidence type="ECO:0000259" key="6">
    <source>
        <dbReference type="Pfam" id="PF00496"/>
    </source>
</evidence>
<evidence type="ECO:0000313" key="7">
    <source>
        <dbReference type="EMBL" id="SEQ38363.1"/>
    </source>
</evidence>
<evidence type="ECO:0000256" key="5">
    <source>
        <dbReference type="SAM" id="SignalP"/>
    </source>
</evidence>
<proteinExistence type="inferred from homology"/>
<evidence type="ECO:0000256" key="2">
    <source>
        <dbReference type="ARBA" id="ARBA00022448"/>
    </source>
</evidence>
<keyword evidence="8" id="KW-1185">Reference proteome</keyword>
<evidence type="ECO:0000256" key="4">
    <source>
        <dbReference type="SAM" id="MobiDB-lite"/>
    </source>
</evidence>
<dbReference type="AlphaFoldDB" id="A0A1H9FLJ8"/>
<dbReference type="GO" id="GO:0043190">
    <property type="term" value="C:ATP-binding cassette (ABC) transporter complex"/>
    <property type="evidence" value="ECO:0007669"/>
    <property type="project" value="InterPro"/>
</dbReference>
<name>A0A1H9FLJ8_9BACI</name>
<comment type="similarity">
    <text evidence="1">Belongs to the bacterial solute-binding protein 5 family.</text>
</comment>
<dbReference type="Proteomes" id="UP000199427">
    <property type="component" value="Unassembled WGS sequence"/>
</dbReference>
<gene>
    <name evidence="7" type="ORF">SAMN05216362_11253</name>
</gene>
<dbReference type="PROSITE" id="PS51257">
    <property type="entry name" value="PROKAR_LIPOPROTEIN"/>
    <property type="match status" value="1"/>
</dbReference>
<organism evidence="7 8">
    <name type="scientific">Piscibacillus halophilus</name>
    <dbReference type="NCBI Taxonomy" id="571933"/>
    <lineage>
        <taxon>Bacteria</taxon>
        <taxon>Bacillati</taxon>
        <taxon>Bacillota</taxon>
        <taxon>Bacilli</taxon>
        <taxon>Bacillales</taxon>
        <taxon>Bacillaceae</taxon>
        <taxon>Piscibacillus</taxon>
    </lineage>
</organism>
<dbReference type="InterPro" id="IPR000914">
    <property type="entry name" value="SBP_5_dom"/>
</dbReference>
<dbReference type="Gene3D" id="3.90.76.10">
    <property type="entry name" value="Dipeptide-binding Protein, Domain 1"/>
    <property type="match status" value="1"/>
</dbReference>
<feature type="signal peptide" evidence="5">
    <location>
        <begin position="1"/>
        <end position="18"/>
    </location>
</feature>
<dbReference type="Pfam" id="PF00496">
    <property type="entry name" value="SBP_bac_5"/>
    <property type="match status" value="1"/>
</dbReference>
<dbReference type="STRING" id="571933.SAMN05216362_11253"/>
<dbReference type="EMBL" id="FOES01000012">
    <property type="protein sequence ID" value="SEQ38363.1"/>
    <property type="molecule type" value="Genomic_DNA"/>
</dbReference>
<evidence type="ECO:0000313" key="8">
    <source>
        <dbReference type="Proteomes" id="UP000199427"/>
    </source>
</evidence>